<evidence type="ECO:0000313" key="1">
    <source>
        <dbReference type="EMBL" id="GMF35529.1"/>
    </source>
</evidence>
<dbReference type="OrthoDB" id="101089at2759"/>
<name>A0A9W7CNR3_9STRA</name>
<reference evidence="1" key="1">
    <citation type="submission" date="2023-04" db="EMBL/GenBank/DDBJ databases">
        <title>Phytophthora fragariaefolia NBRC 109709.</title>
        <authorList>
            <person name="Ichikawa N."/>
            <person name="Sato H."/>
            <person name="Tonouchi N."/>
        </authorList>
    </citation>
    <scope>NUCLEOTIDE SEQUENCE</scope>
    <source>
        <strain evidence="1">NBRC 109709</strain>
    </source>
</reference>
<comment type="caution">
    <text evidence="1">The sequence shown here is derived from an EMBL/GenBank/DDBJ whole genome shotgun (WGS) entry which is preliminary data.</text>
</comment>
<keyword evidence="2" id="KW-1185">Reference proteome</keyword>
<accession>A0A9W7CNR3</accession>
<dbReference type="AlphaFoldDB" id="A0A9W7CNR3"/>
<proteinExistence type="predicted"/>
<dbReference type="Proteomes" id="UP001165121">
    <property type="component" value="Unassembled WGS sequence"/>
</dbReference>
<protein>
    <submittedName>
        <fullName evidence="1">Unnamed protein product</fullName>
    </submittedName>
</protein>
<gene>
    <name evidence="1" type="ORF">Pfra01_000943000</name>
</gene>
<sequence>MYDLVYVNVFPRFFGLKDPMTTPRATELAKLGTRGGELVACDFATGTHHIDRINTALEVAVTQPPPVTCMLRVCQATEDEWNTFADSDDHIVPPNFLEWFADPGEIHIIEFPYTPHERYRVEINDQFRVPSIKSWLIAYADATNSQGRRWCADLSSGSRRTTPGSVLPPGVPTFDGFRTLNIEIGVSQLWGMARGQLDHKAISIWAVMPGVEYVLCVKFDPDFAKCRIQLYDARVKPLKQLALIPIVAPRTVIQLDGRRILGIPSGMALPVVFPVTLSIDLYPLHWSRQCSNLPVTTPIFQMTTMVKLSYMYFWNS</sequence>
<evidence type="ECO:0000313" key="2">
    <source>
        <dbReference type="Proteomes" id="UP001165121"/>
    </source>
</evidence>
<organism evidence="1 2">
    <name type="scientific">Phytophthora fragariaefolia</name>
    <dbReference type="NCBI Taxonomy" id="1490495"/>
    <lineage>
        <taxon>Eukaryota</taxon>
        <taxon>Sar</taxon>
        <taxon>Stramenopiles</taxon>
        <taxon>Oomycota</taxon>
        <taxon>Peronosporomycetes</taxon>
        <taxon>Peronosporales</taxon>
        <taxon>Peronosporaceae</taxon>
        <taxon>Phytophthora</taxon>
    </lineage>
</organism>
<dbReference type="EMBL" id="BSXT01000874">
    <property type="protein sequence ID" value="GMF35529.1"/>
    <property type="molecule type" value="Genomic_DNA"/>
</dbReference>